<dbReference type="OMA" id="YNKAWRY"/>
<dbReference type="GeneID" id="9530653"/>
<dbReference type="SMART" id="SM00028">
    <property type="entry name" value="TPR"/>
    <property type="match status" value="3"/>
</dbReference>
<dbReference type="InterPro" id="IPR011990">
    <property type="entry name" value="TPR-like_helical_dom_sf"/>
</dbReference>
<reference evidence="3" key="1">
    <citation type="journal article" date="2011" name="PLoS Pathog.">
        <title>Comparative genomics yields insights into niche adaptation of plant vascular wilt pathogens.</title>
        <authorList>
            <person name="Klosterman S.J."/>
            <person name="Subbarao K.V."/>
            <person name="Kang S."/>
            <person name="Veronese P."/>
            <person name="Gold S.E."/>
            <person name="Thomma B.P.H.J."/>
            <person name="Chen Z."/>
            <person name="Henrissat B."/>
            <person name="Lee Y.-H."/>
            <person name="Park J."/>
            <person name="Garcia-Pedrajas M.D."/>
            <person name="Barbara D.J."/>
            <person name="Anchieta A."/>
            <person name="de Jonge R."/>
            <person name="Santhanam P."/>
            <person name="Maruthachalam K."/>
            <person name="Atallah Z."/>
            <person name="Amyotte S.G."/>
            <person name="Paz Z."/>
            <person name="Inderbitzin P."/>
            <person name="Hayes R.J."/>
            <person name="Heiman D.I."/>
            <person name="Young S."/>
            <person name="Zeng Q."/>
            <person name="Engels R."/>
            <person name="Galagan J."/>
            <person name="Cuomo C.A."/>
            <person name="Dobinson K.F."/>
            <person name="Ma L.-J."/>
        </authorList>
    </citation>
    <scope>NUCLEOTIDE SEQUENCE [LARGE SCALE GENOMIC DNA]</scope>
    <source>
        <strain evidence="3">VaMs.102 / ATCC MYA-4576 / FGSC 10136</strain>
    </source>
</reference>
<proteinExistence type="predicted"/>
<dbReference type="RefSeq" id="XP_003009079.1">
    <property type="nucleotide sequence ID" value="XM_003009033.1"/>
</dbReference>
<dbReference type="PANTHER" id="PTHR45588">
    <property type="entry name" value="TPR DOMAIN-CONTAINING PROTEIN"/>
    <property type="match status" value="1"/>
</dbReference>
<feature type="repeat" description="TPR" evidence="1">
    <location>
        <begin position="49"/>
        <end position="82"/>
    </location>
</feature>
<dbReference type="PROSITE" id="PS50005">
    <property type="entry name" value="TPR"/>
    <property type="match status" value="1"/>
</dbReference>
<dbReference type="eggNOG" id="ENOG502SJFY">
    <property type="taxonomic scope" value="Eukaryota"/>
</dbReference>
<dbReference type="SUPFAM" id="SSF48452">
    <property type="entry name" value="TPR-like"/>
    <property type="match status" value="2"/>
</dbReference>
<evidence type="ECO:0000256" key="1">
    <source>
        <dbReference type="PROSITE-ProRule" id="PRU00339"/>
    </source>
</evidence>
<evidence type="ECO:0000313" key="3">
    <source>
        <dbReference type="Proteomes" id="UP000008698"/>
    </source>
</evidence>
<evidence type="ECO:0000313" key="2">
    <source>
        <dbReference type="EMBL" id="EEY14653.1"/>
    </source>
</evidence>
<gene>
    <name evidence="2" type="ORF">VDBG_00761</name>
</gene>
<dbReference type="InterPro" id="IPR019734">
    <property type="entry name" value="TPR_rpt"/>
</dbReference>
<dbReference type="HOGENOM" id="CLU_011527_0_1_1"/>
<dbReference type="Gene3D" id="1.25.40.10">
    <property type="entry name" value="Tetratricopeptide repeat domain"/>
    <property type="match status" value="2"/>
</dbReference>
<protein>
    <submittedName>
        <fullName evidence="2">Tetratricopeptide TPR_2 repeat protein</fullName>
    </submittedName>
</protein>
<keyword evidence="1" id="KW-0802">TPR repeat</keyword>
<dbReference type="Proteomes" id="UP000008698">
    <property type="component" value="Unassembled WGS sequence"/>
</dbReference>
<keyword evidence="3" id="KW-1185">Reference proteome</keyword>
<dbReference type="PANTHER" id="PTHR45588:SF1">
    <property type="entry name" value="WW DOMAIN-CONTAINING PROTEIN"/>
    <property type="match status" value="1"/>
</dbReference>
<accession>C9S768</accession>
<sequence>MLSSNSFHAKLIPRNQPLESDSVGKVETEAYPYDLGSYSRKVTTNSDAAQTWFDRGRVWAYAFNHEEAARCFARAAEHDPRCAMAYWGLAYAVGPNYNKTWARYDAEDFKASAQRGSEALARATELIEQASPVEQALIRALVTRFPSANAASDETPATLDRAYADAMKAVHDNFPSDLEVKALYPESLMCIRPRQLWNLDTGAPTTQETVDARHAIEAGFALPGGHTHAALNHLYIHLMEMSQTVALALPAADRLRDLVPDGSHLQHMATHIDAAVGDYRHSIESNRRALGPTTSTLSATQRAAVFSCTPSYVSGGGRTCWRSRHQRMGGLWSITTAVTFYGRAIALGVLGRKEEARAERDKFEQARAAVPRERRWGVTAVAKEVLEVASLMCEGELVYREGEHDRAFDLLRRAVTLEDNLPYSDPPLWMQPVRHALGALLLEQGRSEEAEVAYRQDLGLSKDLSRRKARLGNVWGLHGLHESLVRNGKKDEAWALSLQKDVVTASADIRVAASCFCRVSAVGSRRTACAVPS</sequence>
<name>C9S768_VERA1</name>
<organism evidence="3">
    <name type="scientific">Verticillium alfalfae (strain VaMs.102 / ATCC MYA-4576 / FGSC 10136)</name>
    <name type="common">Verticillium wilt of alfalfa</name>
    <name type="synonym">Verticillium albo-atrum</name>
    <dbReference type="NCBI Taxonomy" id="526221"/>
    <lineage>
        <taxon>Eukaryota</taxon>
        <taxon>Fungi</taxon>
        <taxon>Dikarya</taxon>
        <taxon>Ascomycota</taxon>
        <taxon>Pezizomycotina</taxon>
        <taxon>Sordariomycetes</taxon>
        <taxon>Hypocreomycetidae</taxon>
        <taxon>Glomerellales</taxon>
        <taxon>Plectosphaerellaceae</taxon>
        <taxon>Verticillium</taxon>
    </lineage>
</organism>
<dbReference type="AlphaFoldDB" id="C9S768"/>
<dbReference type="KEGG" id="val:VDBG_00761"/>
<dbReference type="OrthoDB" id="414774at2759"/>
<dbReference type="EMBL" id="DS985214">
    <property type="protein sequence ID" value="EEY14653.1"/>
    <property type="molecule type" value="Genomic_DNA"/>
</dbReference>